<feature type="transmembrane region" description="Helical" evidence="1">
    <location>
        <begin position="89"/>
        <end position="108"/>
    </location>
</feature>
<dbReference type="AlphaFoldDB" id="F0UNX3"/>
<dbReference type="HOGENOM" id="CLU_2084162_0_0_1"/>
<dbReference type="Proteomes" id="UP000008142">
    <property type="component" value="Unassembled WGS sequence"/>
</dbReference>
<gene>
    <name evidence="2" type="ORF">HCEG_06892</name>
</gene>
<reference evidence="3" key="1">
    <citation type="submission" date="2008-07" db="EMBL/GenBank/DDBJ databases">
        <title>Annotation of Ajellomyces capsulatus strain H88.</title>
        <authorList>
            <person name="Champion M."/>
            <person name="Cuomo C."/>
            <person name="Ma L.-J."/>
            <person name="Henn M.R."/>
            <person name="Sil A."/>
            <person name="Goldman B."/>
            <person name="Young S.K."/>
            <person name="Kodira C.D."/>
            <person name="Zeng Q."/>
            <person name="Koehrsen M."/>
            <person name="Alvarado L."/>
            <person name="Berlin A."/>
            <person name="Borenstein D."/>
            <person name="Chen Z."/>
            <person name="Engels R."/>
            <person name="Freedman E."/>
            <person name="Gellesch M."/>
            <person name="Goldberg J."/>
            <person name="Griggs A."/>
            <person name="Gujja S."/>
            <person name="Heiman D."/>
            <person name="Hepburn T."/>
            <person name="Howarth C."/>
            <person name="Jen D."/>
            <person name="Larson L."/>
            <person name="Lewis B."/>
            <person name="Mehta T."/>
            <person name="Park D."/>
            <person name="Pearson M."/>
            <person name="Roberts A."/>
            <person name="Saif S."/>
            <person name="Shea T."/>
            <person name="Shenoy N."/>
            <person name="Sisk P."/>
            <person name="Stolte C."/>
            <person name="Sykes S."/>
            <person name="Walk T."/>
            <person name="White J."/>
            <person name="Yandava C."/>
            <person name="Klein B."/>
            <person name="McEwen J.G."/>
            <person name="Puccia R."/>
            <person name="Goldman G.H."/>
            <person name="Felipe M.S."/>
            <person name="Nino-Vega G."/>
            <person name="San-Blas G."/>
            <person name="Taylor J."/>
            <person name="Mendoza L."/>
            <person name="Galagan J."/>
            <person name="Nusbaum C."/>
            <person name="Birren B."/>
        </authorList>
    </citation>
    <scope>NUCLEOTIDE SEQUENCE [LARGE SCALE GENOMIC DNA]</scope>
    <source>
        <strain evidence="3">H88</strain>
    </source>
</reference>
<dbReference type="EMBL" id="DS990640">
    <property type="protein sequence ID" value="EGC47677.1"/>
    <property type="molecule type" value="Genomic_DNA"/>
</dbReference>
<proteinExistence type="predicted"/>
<organism evidence="3">
    <name type="scientific">Ajellomyces capsulatus (strain H88)</name>
    <name type="common">Darling's disease fungus</name>
    <name type="synonym">Histoplasma capsulatum</name>
    <dbReference type="NCBI Taxonomy" id="544711"/>
    <lineage>
        <taxon>Eukaryota</taxon>
        <taxon>Fungi</taxon>
        <taxon>Dikarya</taxon>
        <taxon>Ascomycota</taxon>
        <taxon>Pezizomycotina</taxon>
        <taxon>Eurotiomycetes</taxon>
        <taxon>Eurotiomycetidae</taxon>
        <taxon>Onygenales</taxon>
        <taxon>Ajellomycetaceae</taxon>
        <taxon>Histoplasma</taxon>
    </lineage>
</organism>
<evidence type="ECO:0000313" key="3">
    <source>
        <dbReference type="Proteomes" id="UP000008142"/>
    </source>
</evidence>
<accession>F0UNX3</accession>
<evidence type="ECO:0000313" key="2">
    <source>
        <dbReference type="EMBL" id="EGC47677.1"/>
    </source>
</evidence>
<name>F0UNX3_AJEC8</name>
<keyword evidence="1" id="KW-0472">Membrane</keyword>
<keyword evidence="1" id="KW-0812">Transmembrane</keyword>
<protein>
    <submittedName>
        <fullName evidence="2">Predicted protein</fullName>
    </submittedName>
</protein>
<sequence>MEKVQIVKGHEPAYSLVIAMPRQALWKRVPLWSDHNRRLRGNRSFATGAMHSGTICSLVKSDRRDQNIGLLGSVTLYNLLDASNQSRHVTYGAALCFGAFAAVGFKLLSLSNHLGPF</sequence>
<evidence type="ECO:0000256" key="1">
    <source>
        <dbReference type="SAM" id="Phobius"/>
    </source>
</evidence>
<keyword evidence="1" id="KW-1133">Transmembrane helix</keyword>